<dbReference type="Proteomes" id="UP000295150">
    <property type="component" value="Unassembled WGS sequence"/>
</dbReference>
<name>A0A4R6I0I3_9GAMM</name>
<evidence type="ECO:0000313" key="2">
    <source>
        <dbReference type="EMBL" id="TDO15363.1"/>
    </source>
</evidence>
<dbReference type="CDD" id="cd00093">
    <property type="entry name" value="HTH_XRE"/>
    <property type="match status" value="1"/>
</dbReference>
<dbReference type="Gene3D" id="1.10.260.40">
    <property type="entry name" value="lambda repressor-like DNA-binding domains"/>
    <property type="match status" value="1"/>
</dbReference>
<dbReference type="GO" id="GO:0003677">
    <property type="term" value="F:DNA binding"/>
    <property type="evidence" value="ECO:0007669"/>
    <property type="project" value="InterPro"/>
</dbReference>
<dbReference type="SMART" id="SM00530">
    <property type="entry name" value="HTH_XRE"/>
    <property type="match status" value="1"/>
</dbReference>
<comment type="caution">
    <text evidence="2">The sequence shown here is derived from an EMBL/GenBank/DDBJ whole genome shotgun (WGS) entry which is preliminary data.</text>
</comment>
<feature type="domain" description="HTH cro/C1-type" evidence="1">
    <location>
        <begin position="56"/>
        <end position="110"/>
    </location>
</feature>
<dbReference type="AlphaFoldDB" id="A0A4R6I0I3"/>
<dbReference type="EMBL" id="SNWH01000002">
    <property type="protein sequence ID" value="TDO15363.1"/>
    <property type="molecule type" value="Genomic_DNA"/>
</dbReference>
<evidence type="ECO:0000259" key="1">
    <source>
        <dbReference type="PROSITE" id="PS50943"/>
    </source>
</evidence>
<dbReference type="InterPro" id="IPR010982">
    <property type="entry name" value="Lambda_DNA-bd_dom_sf"/>
</dbReference>
<evidence type="ECO:0000313" key="3">
    <source>
        <dbReference type="Proteomes" id="UP000295150"/>
    </source>
</evidence>
<keyword evidence="3" id="KW-1185">Reference proteome</keyword>
<reference evidence="2 3" key="1">
    <citation type="submission" date="2019-03" db="EMBL/GenBank/DDBJ databases">
        <title>Freshwater and sediment microbial communities from various areas in North America, analyzing microbe dynamics in response to fracking.</title>
        <authorList>
            <person name="Lamendella R."/>
        </authorList>
    </citation>
    <scope>NUCLEOTIDE SEQUENCE [LARGE SCALE GENOMIC DNA]</scope>
    <source>
        <strain evidence="2 3">1_TX</strain>
    </source>
</reference>
<sequence>MSAPIDYRISEEAGRRFAVVPLEQFTELVERAGDAEALTLPHEIVSRHLSDEIPLVRCWREYLDMTQAELASRLEVSQAQVAQWERPGANLRHSTLKKLATAMGIHVQQLSLDDD</sequence>
<organism evidence="2 3">
    <name type="scientific">Halomonas ventosae</name>
    <dbReference type="NCBI Taxonomy" id="229007"/>
    <lineage>
        <taxon>Bacteria</taxon>
        <taxon>Pseudomonadati</taxon>
        <taxon>Pseudomonadota</taxon>
        <taxon>Gammaproteobacteria</taxon>
        <taxon>Oceanospirillales</taxon>
        <taxon>Halomonadaceae</taxon>
        <taxon>Halomonas</taxon>
    </lineage>
</organism>
<dbReference type="Pfam" id="PF01381">
    <property type="entry name" value="HTH_3"/>
    <property type="match status" value="1"/>
</dbReference>
<gene>
    <name evidence="2" type="ORF">DFO68_102195</name>
</gene>
<dbReference type="OrthoDB" id="129597at2"/>
<accession>A0A4R6I0I3</accession>
<dbReference type="RefSeq" id="WP_133481840.1">
    <property type="nucleotide sequence ID" value="NZ_SNWH01000002.1"/>
</dbReference>
<protein>
    <submittedName>
        <fullName evidence="2">Helix-turn-helix protein</fullName>
    </submittedName>
</protein>
<dbReference type="PROSITE" id="PS50943">
    <property type="entry name" value="HTH_CROC1"/>
    <property type="match status" value="1"/>
</dbReference>
<proteinExistence type="predicted"/>
<dbReference type="InterPro" id="IPR001387">
    <property type="entry name" value="Cro/C1-type_HTH"/>
</dbReference>
<dbReference type="SUPFAM" id="SSF47413">
    <property type="entry name" value="lambda repressor-like DNA-binding domains"/>
    <property type="match status" value="1"/>
</dbReference>